<dbReference type="AlphaFoldDB" id="A0A542DZQ8"/>
<dbReference type="InterPro" id="IPR013149">
    <property type="entry name" value="ADH-like_C"/>
</dbReference>
<name>A0A542DZQ8_9MICO</name>
<reference evidence="4 5" key="1">
    <citation type="submission" date="2019-06" db="EMBL/GenBank/DDBJ databases">
        <title>Sequencing the genomes of 1000 actinobacteria strains.</title>
        <authorList>
            <person name="Klenk H.-P."/>
        </authorList>
    </citation>
    <scope>NUCLEOTIDE SEQUENCE [LARGE SCALE GENOMIC DNA]</scope>
    <source>
        <strain evidence="4 5">DSM 18607</strain>
    </source>
</reference>
<dbReference type="PANTHER" id="PTHR48106:SF8">
    <property type="entry name" value="OS02G0805600 PROTEIN"/>
    <property type="match status" value="1"/>
</dbReference>
<keyword evidence="5" id="KW-1185">Reference proteome</keyword>
<dbReference type="OrthoDB" id="9780520at2"/>
<dbReference type="SUPFAM" id="SSF51735">
    <property type="entry name" value="NAD(P)-binding Rossmann-fold domains"/>
    <property type="match status" value="1"/>
</dbReference>
<evidence type="ECO:0000313" key="4">
    <source>
        <dbReference type="EMBL" id="TQJ08581.1"/>
    </source>
</evidence>
<dbReference type="EMBL" id="VFMN01000001">
    <property type="protein sequence ID" value="TQJ08581.1"/>
    <property type="molecule type" value="Genomic_DNA"/>
</dbReference>
<comment type="caution">
    <text evidence="4">The sequence shown here is derived from an EMBL/GenBank/DDBJ whole genome shotgun (WGS) entry which is preliminary data.</text>
</comment>
<dbReference type="Proteomes" id="UP000317893">
    <property type="component" value="Unassembled WGS sequence"/>
</dbReference>
<accession>A0A542DZQ8</accession>
<dbReference type="SMART" id="SM00829">
    <property type="entry name" value="PKS_ER"/>
    <property type="match status" value="1"/>
</dbReference>
<proteinExistence type="predicted"/>
<dbReference type="SUPFAM" id="SSF50129">
    <property type="entry name" value="GroES-like"/>
    <property type="match status" value="1"/>
</dbReference>
<evidence type="ECO:0000256" key="2">
    <source>
        <dbReference type="ARBA" id="ARBA00023002"/>
    </source>
</evidence>
<dbReference type="Pfam" id="PF00107">
    <property type="entry name" value="ADH_zinc_N"/>
    <property type="match status" value="1"/>
</dbReference>
<gene>
    <name evidence="4" type="ORF">FB458_1671</name>
</gene>
<dbReference type="RefSeq" id="WP_141848081.1">
    <property type="nucleotide sequence ID" value="NZ_BAAAPR010000004.1"/>
</dbReference>
<keyword evidence="1" id="KW-0521">NADP</keyword>
<dbReference type="InterPro" id="IPR011032">
    <property type="entry name" value="GroES-like_sf"/>
</dbReference>
<evidence type="ECO:0000256" key="1">
    <source>
        <dbReference type="ARBA" id="ARBA00022857"/>
    </source>
</evidence>
<dbReference type="CDD" id="cd05276">
    <property type="entry name" value="p53_inducible_oxidoreductase"/>
    <property type="match status" value="1"/>
</dbReference>
<keyword evidence="2" id="KW-0560">Oxidoreductase</keyword>
<dbReference type="InterPro" id="IPR036291">
    <property type="entry name" value="NAD(P)-bd_dom_sf"/>
</dbReference>
<evidence type="ECO:0000259" key="3">
    <source>
        <dbReference type="SMART" id="SM00829"/>
    </source>
</evidence>
<dbReference type="NCBIfam" id="TIGR02824">
    <property type="entry name" value="quinone_pig3"/>
    <property type="match status" value="1"/>
</dbReference>
<dbReference type="Pfam" id="PF08240">
    <property type="entry name" value="ADH_N"/>
    <property type="match status" value="1"/>
</dbReference>
<dbReference type="InterPro" id="IPR013154">
    <property type="entry name" value="ADH-like_N"/>
</dbReference>
<dbReference type="Gene3D" id="3.90.180.10">
    <property type="entry name" value="Medium-chain alcohol dehydrogenases, catalytic domain"/>
    <property type="match status" value="1"/>
</dbReference>
<dbReference type="Gene3D" id="3.40.50.720">
    <property type="entry name" value="NAD(P)-binding Rossmann-like Domain"/>
    <property type="match status" value="1"/>
</dbReference>
<dbReference type="PANTHER" id="PTHR48106">
    <property type="entry name" value="QUINONE OXIDOREDUCTASE PIG3-RELATED"/>
    <property type="match status" value="1"/>
</dbReference>
<dbReference type="InterPro" id="IPR020843">
    <property type="entry name" value="ER"/>
</dbReference>
<dbReference type="InterPro" id="IPR014189">
    <property type="entry name" value="Quinone_OxRdtase_PIG3"/>
</dbReference>
<evidence type="ECO:0000313" key="5">
    <source>
        <dbReference type="Proteomes" id="UP000317893"/>
    </source>
</evidence>
<organism evidence="4 5">
    <name type="scientific">Lapillicoccus jejuensis</name>
    <dbReference type="NCBI Taxonomy" id="402171"/>
    <lineage>
        <taxon>Bacteria</taxon>
        <taxon>Bacillati</taxon>
        <taxon>Actinomycetota</taxon>
        <taxon>Actinomycetes</taxon>
        <taxon>Micrococcales</taxon>
        <taxon>Intrasporangiaceae</taxon>
        <taxon>Lapillicoccus</taxon>
    </lineage>
</organism>
<protein>
    <submittedName>
        <fullName evidence="4">Putative PIG3 family NAD(P)H quinone oxidoreductase</fullName>
    </submittedName>
</protein>
<dbReference type="GO" id="GO:0016651">
    <property type="term" value="F:oxidoreductase activity, acting on NAD(P)H"/>
    <property type="evidence" value="ECO:0007669"/>
    <property type="project" value="TreeGrafter"/>
</dbReference>
<sequence>MKAITVPQPGGPDALVLADVPDPEPDAGEVLVEVVAAGVNRADVMQRQGFYDPPPGASPYPGLEVSGRVVALGAGDTGGWRVGDEVCALLSGGGYAERVAVPAGQLLPVPDGVGLVEAAALPEVASTVWSNLVMTARLREGETLLVHGGSSGIGTMAIQVARQLGARVAVTAGSAEKLEACRALGADVLVNYRDDDFVARVREETDGRGADVVLDVIGAKYLARNIEVLARDGRLVVIGLQGGTKAEVDLGAMLAKRATLHATALRSRSLEAKAGIVAQVREHVWPMVMSGAVKPIVHGTFPLAEAGRAQQVMEDSSHVGKLLLTT</sequence>
<dbReference type="GO" id="GO:0070402">
    <property type="term" value="F:NADPH binding"/>
    <property type="evidence" value="ECO:0007669"/>
    <property type="project" value="TreeGrafter"/>
</dbReference>
<feature type="domain" description="Enoyl reductase (ER)" evidence="3">
    <location>
        <begin position="10"/>
        <end position="324"/>
    </location>
</feature>